<organism evidence="2 3">
    <name type="scientific">Corynebacterium maris DSM 45190</name>
    <dbReference type="NCBI Taxonomy" id="1224163"/>
    <lineage>
        <taxon>Bacteria</taxon>
        <taxon>Bacillati</taxon>
        <taxon>Actinomycetota</taxon>
        <taxon>Actinomycetes</taxon>
        <taxon>Mycobacteriales</taxon>
        <taxon>Corynebacteriaceae</taxon>
        <taxon>Corynebacterium</taxon>
    </lineage>
</organism>
<keyword evidence="3" id="KW-1185">Reference proteome</keyword>
<sequence length="112" mass="12730">MNPEEEFWQVCYSGTPDQWPNYVNPATGCGSTLNPYYVEPQPDREFVECVFAGGSWTDRARYSDGTYEFHPDCKALQVQQFTENPYRCMSSDARVPEPSQCPRGAIYDPPTG</sequence>
<accession>S5SRH9</accession>
<evidence type="ECO:0000256" key="1">
    <source>
        <dbReference type="SAM" id="MobiDB-lite"/>
    </source>
</evidence>
<dbReference type="KEGG" id="cmd:B841_01155"/>
<gene>
    <name evidence="2" type="ORF">B841_01155</name>
</gene>
<dbReference type="RefSeq" id="WP_020933649.1">
    <property type="nucleotide sequence ID" value="NC_021915.1"/>
</dbReference>
<feature type="region of interest" description="Disordered" evidence="1">
    <location>
        <begin position="91"/>
        <end position="112"/>
    </location>
</feature>
<name>S5SRH9_9CORY</name>
<reference evidence="2 3" key="1">
    <citation type="submission" date="2012-11" db="EMBL/GenBank/DDBJ databases">
        <title>The complete genome sequence of Corynebacterium maris Coryn-1 (=DSM 45190).</title>
        <authorList>
            <person name="Schaffert L."/>
            <person name="Albersmeier A."/>
            <person name="Kalinowski J."/>
            <person name="Ruckert C."/>
        </authorList>
    </citation>
    <scope>NUCLEOTIDE SEQUENCE [LARGE SCALE GENOMIC DNA]</scope>
    <source>
        <strain evidence="3">Coryn-1</strain>
    </source>
</reference>
<dbReference type="HOGENOM" id="CLU_2141706_0_0_11"/>
<dbReference type="EMBL" id="CP003924">
    <property type="protein sequence ID" value="AGS33714.1"/>
    <property type="molecule type" value="Genomic_DNA"/>
</dbReference>
<proteinExistence type="predicted"/>
<dbReference type="AlphaFoldDB" id="S5SRH9"/>
<evidence type="ECO:0000313" key="3">
    <source>
        <dbReference type="Proteomes" id="UP000015388"/>
    </source>
</evidence>
<evidence type="ECO:0000313" key="2">
    <source>
        <dbReference type="EMBL" id="AGS33714.1"/>
    </source>
</evidence>
<dbReference type="eggNOG" id="ENOG5031K4U">
    <property type="taxonomic scope" value="Bacteria"/>
</dbReference>
<dbReference type="Proteomes" id="UP000015388">
    <property type="component" value="Chromosome"/>
</dbReference>
<protein>
    <submittedName>
        <fullName evidence="2">Uncharacterized protein</fullName>
    </submittedName>
</protein>